<dbReference type="PANTHER" id="PTHR21299:SF2">
    <property type="entry name" value="CYTIDYLATE KINASE"/>
    <property type="match status" value="1"/>
</dbReference>
<dbReference type="GO" id="GO:0006220">
    <property type="term" value="P:pyrimidine nucleotide metabolic process"/>
    <property type="evidence" value="ECO:0007669"/>
    <property type="project" value="UniProtKB-UniRule"/>
</dbReference>
<accession>A0A0M2NFF1</accession>
<proteinExistence type="inferred from homology"/>
<dbReference type="NCBIfam" id="TIGR00017">
    <property type="entry name" value="cmk"/>
    <property type="match status" value="1"/>
</dbReference>
<dbReference type="InterPro" id="IPR027417">
    <property type="entry name" value="P-loop_NTPase"/>
</dbReference>
<keyword evidence="4 8" id="KW-0418">Kinase</keyword>
<reference evidence="10 11" key="1">
    <citation type="submission" date="2015-04" db="EMBL/GenBank/DDBJ databases">
        <title>Draft genome sequence of bacteremic isolate Catabacter hongkongensis type strain HKU16T.</title>
        <authorList>
            <person name="Lau S.K."/>
            <person name="Teng J.L."/>
            <person name="Huang Y."/>
            <person name="Curreem S.O."/>
            <person name="Tsui S.K."/>
            <person name="Woo P.C."/>
        </authorList>
    </citation>
    <scope>NUCLEOTIDE SEQUENCE [LARGE SCALE GENOMIC DNA]</scope>
    <source>
        <strain evidence="10 11">HKU16</strain>
    </source>
</reference>
<evidence type="ECO:0000313" key="10">
    <source>
        <dbReference type="EMBL" id="KKI49691.1"/>
    </source>
</evidence>
<keyword evidence="5 8" id="KW-0067">ATP-binding</keyword>
<evidence type="ECO:0000256" key="8">
    <source>
        <dbReference type="HAMAP-Rule" id="MF_00238"/>
    </source>
</evidence>
<dbReference type="Pfam" id="PF02224">
    <property type="entry name" value="Cytidylate_kin"/>
    <property type="match status" value="1"/>
</dbReference>
<evidence type="ECO:0000256" key="5">
    <source>
        <dbReference type="ARBA" id="ARBA00022840"/>
    </source>
</evidence>
<organism evidence="10 11">
    <name type="scientific">Christensenella hongkongensis</name>
    <dbReference type="NCBI Taxonomy" id="270498"/>
    <lineage>
        <taxon>Bacteria</taxon>
        <taxon>Bacillati</taxon>
        <taxon>Bacillota</taxon>
        <taxon>Clostridia</taxon>
        <taxon>Christensenellales</taxon>
        <taxon>Christensenellaceae</taxon>
        <taxon>Christensenella</taxon>
    </lineage>
</organism>
<dbReference type="GO" id="GO:0015949">
    <property type="term" value="P:nucleobase-containing small molecule interconversion"/>
    <property type="evidence" value="ECO:0007669"/>
    <property type="project" value="TreeGrafter"/>
</dbReference>
<evidence type="ECO:0000256" key="1">
    <source>
        <dbReference type="ARBA" id="ARBA00009427"/>
    </source>
</evidence>
<dbReference type="AlphaFoldDB" id="A0A0M2NFF1"/>
<evidence type="ECO:0000256" key="4">
    <source>
        <dbReference type="ARBA" id="ARBA00022777"/>
    </source>
</evidence>
<dbReference type="OrthoDB" id="9807434at2"/>
<name>A0A0M2NFF1_9FIRM</name>
<dbReference type="Proteomes" id="UP000034076">
    <property type="component" value="Unassembled WGS sequence"/>
</dbReference>
<protein>
    <recommendedName>
        <fullName evidence="8">Cytidylate kinase</fullName>
        <shortName evidence="8">CK</shortName>
        <ecNumber evidence="8">2.7.4.25</ecNumber>
    </recommendedName>
    <alternativeName>
        <fullName evidence="8">Cytidine monophosphate kinase</fullName>
        <shortName evidence="8">CMP kinase</shortName>
    </alternativeName>
</protein>
<keyword evidence="2 8" id="KW-0808">Transferase</keyword>
<comment type="subcellular location">
    <subcellularLocation>
        <location evidence="8">Cytoplasm</location>
    </subcellularLocation>
</comment>
<comment type="caution">
    <text evidence="10">The sequence shown here is derived from an EMBL/GenBank/DDBJ whole genome shotgun (WGS) entry which is preliminary data.</text>
</comment>
<dbReference type="CDD" id="cd02020">
    <property type="entry name" value="CMPK"/>
    <property type="match status" value="1"/>
</dbReference>
<evidence type="ECO:0000259" key="9">
    <source>
        <dbReference type="Pfam" id="PF02224"/>
    </source>
</evidence>
<keyword evidence="3 8" id="KW-0547">Nucleotide-binding</keyword>
<keyword evidence="11" id="KW-1185">Reference proteome</keyword>
<gene>
    <name evidence="8" type="primary">cmk</name>
    <name evidence="10" type="ORF">CHK_2913</name>
</gene>
<dbReference type="RefSeq" id="WP_046444690.1">
    <property type="nucleotide sequence ID" value="NZ_LAYJ01000131.1"/>
</dbReference>
<evidence type="ECO:0000313" key="11">
    <source>
        <dbReference type="Proteomes" id="UP000034076"/>
    </source>
</evidence>
<feature type="binding site" evidence="8">
    <location>
        <begin position="7"/>
        <end position="15"/>
    </location>
    <ligand>
        <name>ATP</name>
        <dbReference type="ChEBI" id="CHEBI:30616"/>
    </ligand>
</feature>
<dbReference type="SUPFAM" id="SSF52540">
    <property type="entry name" value="P-loop containing nucleoside triphosphate hydrolases"/>
    <property type="match status" value="1"/>
</dbReference>
<dbReference type="PATRIC" id="fig|270498.16.peg.692"/>
<dbReference type="GO" id="GO:0005524">
    <property type="term" value="F:ATP binding"/>
    <property type="evidence" value="ECO:0007669"/>
    <property type="project" value="UniProtKB-UniRule"/>
</dbReference>
<evidence type="ECO:0000256" key="3">
    <source>
        <dbReference type="ARBA" id="ARBA00022741"/>
    </source>
</evidence>
<dbReference type="HAMAP" id="MF_00238">
    <property type="entry name" value="Cytidyl_kinase_type1"/>
    <property type="match status" value="1"/>
</dbReference>
<dbReference type="Gene3D" id="3.40.50.300">
    <property type="entry name" value="P-loop containing nucleotide triphosphate hydrolases"/>
    <property type="match status" value="1"/>
</dbReference>
<dbReference type="GO" id="GO:0036430">
    <property type="term" value="F:CMP kinase activity"/>
    <property type="evidence" value="ECO:0007669"/>
    <property type="project" value="RHEA"/>
</dbReference>
<feature type="domain" description="Cytidylate kinase" evidence="9">
    <location>
        <begin position="3"/>
        <end position="215"/>
    </location>
</feature>
<dbReference type="EC" id="2.7.4.25" evidence="8"/>
<dbReference type="InterPro" id="IPR003136">
    <property type="entry name" value="Cytidylate_kin"/>
</dbReference>
<dbReference type="InterPro" id="IPR011994">
    <property type="entry name" value="Cytidylate_kinase_dom"/>
</dbReference>
<comment type="catalytic activity">
    <reaction evidence="6 8">
        <text>dCMP + ATP = dCDP + ADP</text>
        <dbReference type="Rhea" id="RHEA:25094"/>
        <dbReference type="ChEBI" id="CHEBI:30616"/>
        <dbReference type="ChEBI" id="CHEBI:57566"/>
        <dbReference type="ChEBI" id="CHEBI:58593"/>
        <dbReference type="ChEBI" id="CHEBI:456216"/>
        <dbReference type="EC" id="2.7.4.25"/>
    </reaction>
</comment>
<evidence type="ECO:0000256" key="6">
    <source>
        <dbReference type="ARBA" id="ARBA00047615"/>
    </source>
</evidence>
<dbReference type="GO" id="GO:0005829">
    <property type="term" value="C:cytosol"/>
    <property type="evidence" value="ECO:0007669"/>
    <property type="project" value="TreeGrafter"/>
</dbReference>
<comment type="catalytic activity">
    <reaction evidence="7 8">
        <text>CMP + ATP = CDP + ADP</text>
        <dbReference type="Rhea" id="RHEA:11600"/>
        <dbReference type="ChEBI" id="CHEBI:30616"/>
        <dbReference type="ChEBI" id="CHEBI:58069"/>
        <dbReference type="ChEBI" id="CHEBI:60377"/>
        <dbReference type="ChEBI" id="CHEBI:456216"/>
        <dbReference type="EC" id="2.7.4.25"/>
    </reaction>
</comment>
<dbReference type="PANTHER" id="PTHR21299">
    <property type="entry name" value="CYTIDYLATE KINASE/PANTOATE-BETA-ALANINE LIGASE"/>
    <property type="match status" value="1"/>
</dbReference>
<sequence length="219" mass="24505">MKIAIDGPAGAGKSTVARAVAEKLHINYLDTGAMYRAAAYAMLEKGIEPERSQEVVQALPEMDMKVIYENGMQKVLIGGKDVTPFIRTPRISRGASDIAVIPELRLKLVELQREVADEYDVVMDGRDIGTYVLPDADFKFFITASPRERAKRRYLEMKDTDPNADLDEIEREIIARDKTDSTRKFAPLCQAPDALLVDTTEMSREQVIKLVAERVSGEK</sequence>
<evidence type="ECO:0000256" key="7">
    <source>
        <dbReference type="ARBA" id="ARBA00048478"/>
    </source>
</evidence>
<dbReference type="GO" id="GO:0036431">
    <property type="term" value="F:dCMP kinase activity"/>
    <property type="evidence" value="ECO:0007669"/>
    <property type="project" value="InterPro"/>
</dbReference>
<dbReference type="STRING" id="270498.CHK_2913"/>
<evidence type="ECO:0000256" key="2">
    <source>
        <dbReference type="ARBA" id="ARBA00022679"/>
    </source>
</evidence>
<comment type="similarity">
    <text evidence="1 8">Belongs to the cytidylate kinase family. Type 1 subfamily.</text>
</comment>
<keyword evidence="8" id="KW-0963">Cytoplasm</keyword>
<dbReference type="EMBL" id="LAYJ01000131">
    <property type="protein sequence ID" value="KKI49691.1"/>
    <property type="molecule type" value="Genomic_DNA"/>
</dbReference>